<reference evidence="1 2" key="1">
    <citation type="submission" date="2020-10" db="EMBL/GenBank/DDBJ databases">
        <title>Sequencing the genomes of 1000 actinobacteria strains.</title>
        <authorList>
            <person name="Klenk H.-P."/>
        </authorList>
    </citation>
    <scope>NUCLEOTIDE SEQUENCE [LARGE SCALE GENOMIC DNA]</scope>
    <source>
        <strain evidence="1 2">DSM 7307</strain>
    </source>
</reference>
<accession>A0ABR9IRV0</accession>
<name>A0ABR9IRV0_RHIVS</name>
<protein>
    <submittedName>
        <fullName evidence="1">Na+-translocating ferredoxin:NAD+ oxidoreductase RnfD subunit</fullName>
    </submittedName>
</protein>
<sequence length="75" mass="8309">MKAIAACIIFGLLLAAIGLLFTGHVLWLIPIGILLSGSLERLFIWLFIDPEFGKRQAHRLIRGVKAARDQNNPSI</sequence>
<organism evidence="1 2">
    <name type="scientific">Rhizobium viscosum</name>
    <name type="common">Arthrobacter viscosus</name>
    <dbReference type="NCBI Taxonomy" id="1673"/>
    <lineage>
        <taxon>Bacteria</taxon>
        <taxon>Pseudomonadati</taxon>
        <taxon>Pseudomonadota</taxon>
        <taxon>Alphaproteobacteria</taxon>
        <taxon>Hyphomicrobiales</taxon>
        <taxon>Rhizobiaceae</taxon>
        <taxon>Rhizobium/Agrobacterium group</taxon>
        <taxon>Rhizobium</taxon>
    </lineage>
</organism>
<gene>
    <name evidence="1" type="ORF">H4W29_003092</name>
</gene>
<keyword evidence="2" id="KW-1185">Reference proteome</keyword>
<comment type="caution">
    <text evidence="1">The sequence shown here is derived from an EMBL/GenBank/DDBJ whole genome shotgun (WGS) entry which is preliminary data.</text>
</comment>
<dbReference type="Proteomes" id="UP000620262">
    <property type="component" value="Unassembled WGS sequence"/>
</dbReference>
<dbReference type="RefSeq" id="WP_192729697.1">
    <property type="nucleotide sequence ID" value="NZ_BAAAVL010000005.1"/>
</dbReference>
<proteinExistence type="predicted"/>
<evidence type="ECO:0000313" key="1">
    <source>
        <dbReference type="EMBL" id="MBE1505911.1"/>
    </source>
</evidence>
<dbReference type="EMBL" id="JADBEC010000001">
    <property type="protein sequence ID" value="MBE1505911.1"/>
    <property type="molecule type" value="Genomic_DNA"/>
</dbReference>
<evidence type="ECO:0000313" key="2">
    <source>
        <dbReference type="Proteomes" id="UP000620262"/>
    </source>
</evidence>